<gene>
    <name evidence="9" type="ORF">AYR66_01905</name>
</gene>
<comment type="similarity">
    <text evidence="7">Belongs to the binding-protein-dependent transport system permease family.</text>
</comment>
<dbReference type="GO" id="GO:0055085">
    <property type="term" value="P:transmembrane transport"/>
    <property type="evidence" value="ECO:0007669"/>
    <property type="project" value="InterPro"/>
</dbReference>
<keyword evidence="6 7" id="KW-0472">Membrane</keyword>
<comment type="caution">
    <text evidence="9">The sequence shown here is derived from an EMBL/GenBank/DDBJ whole genome shotgun (WGS) entry which is preliminary data.</text>
</comment>
<dbReference type="Proteomes" id="UP000197535">
    <property type="component" value="Unassembled WGS sequence"/>
</dbReference>
<evidence type="ECO:0000256" key="2">
    <source>
        <dbReference type="ARBA" id="ARBA00022448"/>
    </source>
</evidence>
<dbReference type="CDD" id="cd06261">
    <property type="entry name" value="TM_PBP2"/>
    <property type="match status" value="1"/>
</dbReference>
<evidence type="ECO:0000313" key="10">
    <source>
        <dbReference type="Proteomes" id="UP000197535"/>
    </source>
</evidence>
<dbReference type="SUPFAM" id="SSF161098">
    <property type="entry name" value="MetI-like"/>
    <property type="match status" value="1"/>
</dbReference>
<dbReference type="RefSeq" id="WP_088710447.1">
    <property type="nucleotide sequence ID" value="NZ_LSTO01000007.1"/>
</dbReference>
<reference evidence="9 10" key="1">
    <citation type="submission" date="2016-02" db="EMBL/GenBank/DDBJ databases">
        <authorList>
            <person name="Wen L."/>
            <person name="He K."/>
            <person name="Yang H."/>
        </authorList>
    </citation>
    <scope>NUCLEOTIDE SEQUENCE [LARGE SCALE GENOMIC DNA]</scope>
    <source>
        <strain evidence="9 10">TSA40</strain>
    </source>
</reference>
<proteinExistence type="inferred from homology"/>
<feature type="domain" description="ABC transmembrane type-1" evidence="8">
    <location>
        <begin position="60"/>
        <end position="241"/>
    </location>
</feature>
<evidence type="ECO:0000313" key="9">
    <source>
        <dbReference type="EMBL" id="OWW18377.1"/>
    </source>
</evidence>
<dbReference type="PANTHER" id="PTHR30151:SF0">
    <property type="entry name" value="ABC TRANSPORTER PERMEASE PROTEIN MJ0413-RELATED"/>
    <property type="match status" value="1"/>
</dbReference>
<dbReference type="GO" id="GO:0005886">
    <property type="term" value="C:plasma membrane"/>
    <property type="evidence" value="ECO:0007669"/>
    <property type="project" value="UniProtKB-SubCell"/>
</dbReference>
<evidence type="ECO:0000259" key="8">
    <source>
        <dbReference type="PROSITE" id="PS50928"/>
    </source>
</evidence>
<dbReference type="InterPro" id="IPR035906">
    <property type="entry name" value="MetI-like_sf"/>
</dbReference>
<accession>A0A254T898</accession>
<keyword evidence="2 7" id="KW-0813">Transport</keyword>
<dbReference type="Gene3D" id="1.10.3720.10">
    <property type="entry name" value="MetI-like"/>
    <property type="match status" value="1"/>
</dbReference>
<keyword evidence="10" id="KW-1185">Reference proteome</keyword>
<dbReference type="PROSITE" id="PS50928">
    <property type="entry name" value="ABC_TM1"/>
    <property type="match status" value="1"/>
</dbReference>
<evidence type="ECO:0000256" key="4">
    <source>
        <dbReference type="ARBA" id="ARBA00022692"/>
    </source>
</evidence>
<evidence type="ECO:0000256" key="7">
    <source>
        <dbReference type="RuleBase" id="RU363032"/>
    </source>
</evidence>
<keyword evidence="3" id="KW-1003">Cell membrane</keyword>
<keyword evidence="4 7" id="KW-0812">Transmembrane</keyword>
<organism evidence="9 10">
    <name type="scientific">Noviherbaspirillum denitrificans</name>
    <dbReference type="NCBI Taxonomy" id="1968433"/>
    <lineage>
        <taxon>Bacteria</taxon>
        <taxon>Pseudomonadati</taxon>
        <taxon>Pseudomonadota</taxon>
        <taxon>Betaproteobacteria</taxon>
        <taxon>Burkholderiales</taxon>
        <taxon>Oxalobacteraceae</taxon>
        <taxon>Noviherbaspirillum</taxon>
    </lineage>
</organism>
<keyword evidence="5 7" id="KW-1133">Transmembrane helix</keyword>
<feature type="transmembrane region" description="Helical" evidence="7">
    <location>
        <begin position="222"/>
        <end position="241"/>
    </location>
</feature>
<dbReference type="PANTHER" id="PTHR30151">
    <property type="entry name" value="ALKANE SULFONATE ABC TRANSPORTER-RELATED, MEMBRANE SUBUNIT"/>
    <property type="match status" value="1"/>
</dbReference>
<dbReference type="AlphaFoldDB" id="A0A254T898"/>
<feature type="transmembrane region" description="Helical" evidence="7">
    <location>
        <begin position="67"/>
        <end position="86"/>
    </location>
</feature>
<feature type="transmembrane region" description="Helical" evidence="7">
    <location>
        <begin position="170"/>
        <end position="192"/>
    </location>
</feature>
<evidence type="ECO:0000256" key="6">
    <source>
        <dbReference type="ARBA" id="ARBA00023136"/>
    </source>
</evidence>
<evidence type="ECO:0000256" key="5">
    <source>
        <dbReference type="ARBA" id="ARBA00022989"/>
    </source>
</evidence>
<dbReference type="EMBL" id="LSTO01000007">
    <property type="protein sequence ID" value="OWW18377.1"/>
    <property type="molecule type" value="Genomic_DNA"/>
</dbReference>
<name>A0A254T898_9BURK</name>
<dbReference type="InterPro" id="IPR000515">
    <property type="entry name" value="MetI-like"/>
</dbReference>
<evidence type="ECO:0000256" key="1">
    <source>
        <dbReference type="ARBA" id="ARBA00004651"/>
    </source>
</evidence>
<sequence>MNKTTIVNFAKGLLLPALLLAAWEWASRQSAVAAYVFVSLSDLWGSLQGMVASGELWLHLRASLTRTLTGLGIGATLGILTGTLMAQSRIVDRLVGPLYHAIRQVPLLGLIPLLGLWVGNGDPAKLLVIVIASFYPTVLNTSEGIRHVETRYREVGQILTLSRLQTFRRVLFPAALPSIVTGLSHALAFAWLSCMGGELLFSAGPGIGSLLLNGETAGRMDVVLLCVVVIALLAQSMNILFNRLARLLVRGQSSH</sequence>
<protein>
    <submittedName>
        <fullName evidence="9">ABC transporter permease</fullName>
    </submittedName>
</protein>
<dbReference type="Pfam" id="PF00528">
    <property type="entry name" value="BPD_transp_1"/>
    <property type="match status" value="1"/>
</dbReference>
<dbReference type="OrthoDB" id="5298727at2"/>
<evidence type="ECO:0000256" key="3">
    <source>
        <dbReference type="ARBA" id="ARBA00022475"/>
    </source>
</evidence>
<comment type="subcellular location">
    <subcellularLocation>
        <location evidence="1 7">Cell membrane</location>
        <topology evidence="1 7">Multi-pass membrane protein</topology>
    </subcellularLocation>
</comment>